<evidence type="ECO:0000313" key="16">
    <source>
        <dbReference type="Proteomes" id="UP000176300"/>
    </source>
</evidence>
<dbReference type="AlphaFoldDB" id="A0A1F6NHZ9"/>
<feature type="transmembrane region" description="Helical" evidence="14">
    <location>
        <begin position="120"/>
        <end position="140"/>
    </location>
</feature>
<dbReference type="EMBL" id="MFQS01000014">
    <property type="protein sequence ID" value="OGH83390.1"/>
    <property type="molecule type" value="Genomic_DNA"/>
</dbReference>
<dbReference type="Proteomes" id="UP000176300">
    <property type="component" value="Unassembled WGS sequence"/>
</dbReference>
<evidence type="ECO:0000256" key="1">
    <source>
        <dbReference type="ARBA" id="ARBA00004651"/>
    </source>
</evidence>
<evidence type="ECO:0000256" key="4">
    <source>
        <dbReference type="ARBA" id="ARBA00021581"/>
    </source>
</evidence>
<feature type="transmembrane region" description="Helical" evidence="14">
    <location>
        <begin position="152"/>
        <end position="172"/>
    </location>
</feature>
<comment type="caution">
    <text evidence="15">The sequence shown here is derived from an EMBL/GenBank/DDBJ whole genome shotgun (WGS) entry which is preliminary data.</text>
</comment>
<evidence type="ECO:0000256" key="3">
    <source>
        <dbReference type="ARBA" id="ARBA00012374"/>
    </source>
</evidence>
<dbReference type="Pfam" id="PF02673">
    <property type="entry name" value="BacA"/>
    <property type="match status" value="1"/>
</dbReference>
<dbReference type="InterPro" id="IPR003824">
    <property type="entry name" value="UppP"/>
</dbReference>
<accession>A0A1F6NHZ9</accession>
<organism evidence="15 16">
    <name type="scientific">Candidatus Magasanikbacteria bacterium RIFOXYB1_FULL_40_15</name>
    <dbReference type="NCBI Taxonomy" id="1798697"/>
    <lineage>
        <taxon>Bacteria</taxon>
        <taxon>Candidatus Magasanikiibacteriota</taxon>
    </lineage>
</organism>
<feature type="transmembrane region" description="Helical" evidence="14">
    <location>
        <begin position="192"/>
        <end position="213"/>
    </location>
</feature>
<dbReference type="STRING" id="1798697.A2373_00260"/>
<evidence type="ECO:0000256" key="13">
    <source>
        <dbReference type="ARBA" id="ARBA00047594"/>
    </source>
</evidence>
<feature type="transmembrane region" description="Helical" evidence="14">
    <location>
        <begin position="38"/>
        <end position="59"/>
    </location>
</feature>
<dbReference type="GO" id="GO:0046677">
    <property type="term" value="P:response to antibiotic"/>
    <property type="evidence" value="ECO:0007669"/>
    <property type="project" value="UniProtKB-KW"/>
</dbReference>
<reference evidence="15 16" key="1">
    <citation type="journal article" date="2016" name="Nat. Commun.">
        <title>Thousands of microbial genomes shed light on interconnected biogeochemical processes in an aquifer system.</title>
        <authorList>
            <person name="Anantharaman K."/>
            <person name="Brown C.T."/>
            <person name="Hug L.A."/>
            <person name="Sharon I."/>
            <person name="Castelle C.J."/>
            <person name="Probst A.J."/>
            <person name="Thomas B.C."/>
            <person name="Singh A."/>
            <person name="Wilkins M.J."/>
            <person name="Karaoz U."/>
            <person name="Brodie E.L."/>
            <person name="Williams K.H."/>
            <person name="Hubbard S.S."/>
            <person name="Banfield J.F."/>
        </authorList>
    </citation>
    <scope>NUCLEOTIDE SEQUENCE [LARGE SCALE GENOMIC DNA]</scope>
</reference>
<comment type="similarity">
    <text evidence="2">Belongs to the UppP family.</text>
</comment>
<evidence type="ECO:0000256" key="5">
    <source>
        <dbReference type="ARBA" id="ARBA00022475"/>
    </source>
</evidence>
<dbReference type="GO" id="GO:0050380">
    <property type="term" value="F:undecaprenyl-diphosphatase activity"/>
    <property type="evidence" value="ECO:0007669"/>
    <property type="project" value="UniProtKB-EC"/>
</dbReference>
<evidence type="ECO:0000256" key="6">
    <source>
        <dbReference type="ARBA" id="ARBA00022692"/>
    </source>
</evidence>
<feature type="transmembrane region" description="Helical" evidence="14">
    <location>
        <begin position="90"/>
        <end position="108"/>
    </location>
</feature>
<evidence type="ECO:0000256" key="2">
    <source>
        <dbReference type="ARBA" id="ARBA00010621"/>
    </source>
</evidence>
<keyword evidence="10" id="KW-0046">Antibiotic resistance</keyword>
<evidence type="ECO:0000256" key="12">
    <source>
        <dbReference type="ARBA" id="ARBA00032932"/>
    </source>
</evidence>
<evidence type="ECO:0000256" key="7">
    <source>
        <dbReference type="ARBA" id="ARBA00022801"/>
    </source>
</evidence>
<keyword evidence="5" id="KW-1003">Cell membrane</keyword>
<gene>
    <name evidence="15" type="ORF">A2373_00260</name>
</gene>
<evidence type="ECO:0000256" key="14">
    <source>
        <dbReference type="SAM" id="Phobius"/>
    </source>
</evidence>
<dbReference type="GO" id="GO:0005886">
    <property type="term" value="C:plasma membrane"/>
    <property type="evidence" value="ECO:0007669"/>
    <property type="project" value="UniProtKB-SubCell"/>
</dbReference>
<protein>
    <recommendedName>
        <fullName evidence="4">Undecaprenyl-diphosphatase</fullName>
        <ecNumber evidence="3">3.6.1.27</ecNumber>
    </recommendedName>
    <alternativeName>
        <fullName evidence="12">Bacitracin resistance protein</fullName>
    </alternativeName>
    <alternativeName>
        <fullName evidence="11">Undecaprenyl pyrophosphate phosphatase</fullName>
    </alternativeName>
</protein>
<comment type="catalytic activity">
    <reaction evidence="13">
        <text>di-trans,octa-cis-undecaprenyl diphosphate + H2O = di-trans,octa-cis-undecaprenyl phosphate + phosphate + H(+)</text>
        <dbReference type="Rhea" id="RHEA:28094"/>
        <dbReference type="ChEBI" id="CHEBI:15377"/>
        <dbReference type="ChEBI" id="CHEBI:15378"/>
        <dbReference type="ChEBI" id="CHEBI:43474"/>
        <dbReference type="ChEBI" id="CHEBI:58405"/>
        <dbReference type="ChEBI" id="CHEBI:60392"/>
        <dbReference type="EC" id="3.6.1.27"/>
    </reaction>
</comment>
<feature type="non-terminal residue" evidence="15">
    <location>
        <position position="234"/>
    </location>
</feature>
<dbReference type="PANTHER" id="PTHR30622:SF4">
    <property type="entry name" value="UNDECAPRENYL-DIPHOSPHATASE"/>
    <property type="match status" value="1"/>
</dbReference>
<keyword evidence="7" id="KW-0378">Hydrolase</keyword>
<evidence type="ECO:0000313" key="15">
    <source>
        <dbReference type="EMBL" id="OGH83390.1"/>
    </source>
</evidence>
<evidence type="ECO:0000256" key="9">
    <source>
        <dbReference type="ARBA" id="ARBA00023136"/>
    </source>
</evidence>
<comment type="subcellular location">
    <subcellularLocation>
        <location evidence="1">Cell membrane</location>
        <topology evidence="1">Multi-pass membrane protein</topology>
    </subcellularLocation>
</comment>
<evidence type="ECO:0000256" key="11">
    <source>
        <dbReference type="ARBA" id="ARBA00032707"/>
    </source>
</evidence>
<keyword evidence="8 14" id="KW-1133">Transmembrane helix</keyword>
<name>A0A1F6NHZ9_9BACT</name>
<evidence type="ECO:0000256" key="8">
    <source>
        <dbReference type="ARBA" id="ARBA00022989"/>
    </source>
</evidence>
<proteinExistence type="inferred from homology"/>
<dbReference type="HAMAP" id="MF_01006">
    <property type="entry name" value="Undec_diphosphatase"/>
    <property type="match status" value="1"/>
</dbReference>
<dbReference type="PANTHER" id="PTHR30622">
    <property type="entry name" value="UNDECAPRENYL-DIPHOSPHATASE"/>
    <property type="match status" value="1"/>
</dbReference>
<sequence>MNLIQATILGAVQGLTEFLPISSSGHLVLFPQLFGWDYQGLIFDTVLHLGTLVAVIVFFRKKIWILFKSLRRKCWPNECLDTETIQNRGLFLMIVLSMVPAGIIGLYFGDYIEAHTRSAYIVAISLIFWGIILAVADYFSKRVEVKKPLGKINWKNALVIGCAQAVALIPGTSRSGITMTAGLFSKFSKEDAAEFSFLISIPIIAAAGFSNLLKLYSIGSGLLGIEIYLAGFLA</sequence>
<dbReference type="EC" id="3.6.1.27" evidence="3"/>
<keyword evidence="6 14" id="KW-0812">Transmembrane</keyword>
<keyword evidence="9 14" id="KW-0472">Membrane</keyword>
<evidence type="ECO:0000256" key="10">
    <source>
        <dbReference type="ARBA" id="ARBA00023251"/>
    </source>
</evidence>